<dbReference type="SUPFAM" id="SSF53271">
    <property type="entry name" value="PRTase-like"/>
    <property type="match status" value="1"/>
</dbReference>
<dbReference type="Pfam" id="PF00156">
    <property type="entry name" value="Pribosyltran"/>
    <property type="match status" value="1"/>
</dbReference>
<dbReference type="EC" id="2.4.2.8" evidence="4"/>
<dbReference type="AlphaFoldDB" id="A0A9D7DXV7"/>
<comment type="caution">
    <text evidence="4">The sequence shown here is derived from an EMBL/GenBank/DDBJ whole genome shotgun (WGS) entry which is preliminary data.</text>
</comment>
<sequence>MLSPGEARRILDSADLICAADEVAAAVRRMAADISAVLAEANPLVLSVMGGAVVFTGNLLPQLAFPLDFDYIHVTRYGDETSGGELRWIAAPHEAMAGRTVLVLDDILDEGITLAAIRTRMLDSGAAACYTAVFADKDIGKPKPIEADFVGLRLPNRYVFGFGMDVHGAWRNLPAIYALRGEG</sequence>
<dbReference type="GO" id="GO:0000287">
    <property type="term" value="F:magnesium ion binding"/>
    <property type="evidence" value="ECO:0007669"/>
    <property type="project" value="TreeGrafter"/>
</dbReference>
<dbReference type="Gene3D" id="3.40.50.2020">
    <property type="match status" value="1"/>
</dbReference>
<evidence type="ECO:0000256" key="1">
    <source>
        <dbReference type="ARBA" id="ARBA00048811"/>
    </source>
</evidence>
<dbReference type="InterPro" id="IPR000836">
    <property type="entry name" value="PRTase_dom"/>
</dbReference>
<accession>A0A9D7DXV7</accession>
<dbReference type="InterPro" id="IPR029057">
    <property type="entry name" value="PRTase-like"/>
</dbReference>
<dbReference type="NCBIfam" id="NF006605">
    <property type="entry name" value="PRK09162.1"/>
    <property type="match status" value="1"/>
</dbReference>
<dbReference type="EMBL" id="JADJEV010000003">
    <property type="protein sequence ID" value="MBK6972868.1"/>
    <property type="molecule type" value="Genomic_DNA"/>
</dbReference>
<dbReference type="CDD" id="cd06223">
    <property type="entry name" value="PRTases_typeI"/>
    <property type="match status" value="1"/>
</dbReference>
<proteinExistence type="predicted"/>
<protein>
    <submittedName>
        <fullName evidence="4">Hypoxanthine-guanine phosphoribosyltransferase</fullName>
        <ecNumber evidence="4">2.4.2.8</ecNumber>
    </submittedName>
</protein>
<dbReference type="GO" id="GO:0004422">
    <property type="term" value="F:hypoxanthine phosphoribosyltransferase activity"/>
    <property type="evidence" value="ECO:0007669"/>
    <property type="project" value="TreeGrafter"/>
</dbReference>
<keyword evidence="4" id="KW-0328">Glycosyltransferase</keyword>
<dbReference type="PANTHER" id="PTHR43340:SF1">
    <property type="entry name" value="HYPOXANTHINE PHOSPHORIBOSYLTRANSFERASE"/>
    <property type="match status" value="1"/>
</dbReference>
<comment type="catalytic activity">
    <reaction evidence="1">
        <text>GMP + diphosphate = guanine + 5-phospho-alpha-D-ribose 1-diphosphate</text>
        <dbReference type="Rhea" id="RHEA:25424"/>
        <dbReference type="ChEBI" id="CHEBI:16235"/>
        <dbReference type="ChEBI" id="CHEBI:33019"/>
        <dbReference type="ChEBI" id="CHEBI:58017"/>
        <dbReference type="ChEBI" id="CHEBI:58115"/>
        <dbReference type="EC" id="2.4.2.8"/>
    </reaction>
    <physiologicalReaction direction="right-to-left" evidence="1">
        <dbReference type="Rhea" id="RHEA:25426"/>
    </physiologicalReaction>
</comment>
<dbReference type="InterPro" id="IPR050408">
    <property type="entry name" value="HGPRT"/>
</dbReference>
<name>A0A9D7DXV7_9PROT</name>
<dbReference type="GO" id="GO:0046100">
    <property type="term" value="P:hypoxanthine metabolic process"/>
    <property type="evidence" value="ECO:0007669"/>
    <property type="project" value="TreeGrafter"/>
</dbReference>
<gene>
    <name evidence="4" type="ORF">IPH26_07875</name>
</gene>
<dbReference type="GO" id="GO:0032263">
    <property type="term" value="P:GMP salvage"/>
    <property type="evidence" value="ECO:0007669"/>
    <property type="project" value="TreeGrafter"/>
</dbReference>
<evidence type="ECO:0000256" key="2">
    <source>
        <dbReference type="ARBA" id="ARBA00049402"/>
    </source>
</evidence>
<dbReference type="GO" id="GO:0032264">
    <property type="term" value="P:IMP salvage"/>
    <property type="evidence" value="ECO:0007669"/>
    <property type="project" value="TreeGrafter"/>
</dbReference>
<organism evidence="4 5">
    <name type="scientific">Candidatus Methylophosphatis roskildensis</name>
    <dbReference type="NCBI Taxonomy" id="2899263"/>
    <lineage>
        <taxon>Bacteria</taxon>
        <taxon>Pseudomonadati</taxon>
        <taxon>Pseudomonadota</taxon>
        <taxon>Betaproteobacteria</taxon>
        <taxon>Nitrosomonadales</taxon>
        <taxon>Sterolibacteriaceae</taxon>
        <taxon>Candidatus Methylophosphatis</taxon>
    </lineage>
</organism>
<keyword evidence="4" id="KW-0808">Transferase</keyword>
<dbReference type="GO" id="GO:0006178">
    <property type="term" value="P:guanine salvage"/>
    <property type="evidence" value="ECO:0007669"/>
    <property type="project" value="TreeGrafter"/>
</dbReference>
<reference evidence="4" key="1">
    <citation type="submission" date="2020-10" db="EMBL/GenBank/DDBJ databases">
        <title>Connecting structure to function with the recovery of over 1000 high-quality activated sludge metagenome-assembled genomes encoding full-length rRNA genes using long-read sequencing.</title>
        <authorList>
            <person name="Singleton C.M."/>
            <person name="Petriglieri F."/>
            <person name="Kristensen J.M."/>
            <person name="Kirkegaard R.H."/>
            <person name="Michaelsen T.Y."/>
            <person name="Andersen M.H."/>
            <person name="Karst S.M."/>
            <person name="Dueholm M.S."/>
            <person name="Nielsen P.H."/>
            <person name="Albertsen M."/>
        </authorList>
    </citation>
    <scope>NUCLEOTIDE SEQUENCE</scope>
    <source>
        <strain evidence="4">Bjer_18-Q3-R1-45_BAT3C.347</strain>
    </source>
</reference>
<feature type="domain" description="Phosphoribosyltransferase" evidence="3">
    <location>
        <begin position="21"/>
        <end position="165"/>
    </location>
</feature>
<dbReference type="GO" id="GO:0005829">
    <property type="term" value="C:cytosol"/>
    <property type="evidence" value="ECO:0007669"/>
    <property type="project" value="TreeGrafter"/>
</dbReference>
<evidence type="ECO:0000313" key="5">
    <source>
        <dbReference type="Proteomes" id="UP000807785"/>
    </source>
</evidence>
<evidence type="ECO:0000259" key="3">
    <source>
        <dbReference type="Pfam" id="PF00156"/>
    </source>
</evidence>
<evidence type="ECO:0000313" key="4">
    <source>
        <dbReference type="EMBL" id="MBK6972868.1"/>
    </source>
</evidence>
<dbReference type="Proteomes" id="UP000807785">
    <property type="component" value="Unassembled WGS sequence"/>
</dbReference>
<comment type="catalytic activity">
    <reaction evidence="2">
        <text>IMP + diphosphate = hypoxanthine + 5-phospho-alpha-D-ribose 1-diphosphate</text>
        <dbReference type="Rhea" id="RHEA:17973"/>
        <dbReference type="ChEBI" id="CHEBI:17368"/>
        <dbReference type="ChEBI" id="CHEBI:33019"/>
        <dbReference type="ChEBI" id="CHEBI:58017"/>
        <dbReference type="ChEBI" id="CHEBI:58053"/>
        <dbReference type="EC" id="2.4.2.8"/>
    </reaction>
    <physiologicalReaction direction="right-to-left" evidence="2">
        <dbReference type="Rhea" id="RHEA:17975"/>
    </physiologicalReaction>
</comment>
<dbReference type="PANTHER" id="PTHR43340">
    <property type="entry name" value="HYPOXANTHINE-GUANINE PHOSPHORIBOSYLTRANSFERASE"/>
    <property type="match status" value="1"/>
</dbReference>